<feature type="region of interest" description="Disordered" evidence="11">
    <location>
        <begin position="837"/>
        <end position="856"/>
    </location>
</feature>
<keyword evidence="4 10" id="KW-0067">ATP-binding</keyword>
<feature type="domain" description="UvrD-like helicase ATP-binding" evidence="12">
    <location>
        <begin position="30"/>
        <end position="353"/>
    </location>
</feature>
<dbReference type="Pfam" id="PF00580">
    <property type="entry name" value="UvrD-helicase"/>
    <property type="match status" value="1"/>
</dbReference>
<dbReference type="Pfam" id="PF13361">
    <property type="entry name" value="UvrD_C"/>
    <property type="match status" value="1"/>
</dbReference>
<dbReference type="InterPro" id="IPR000212">
    <property type="entry name" value="DNA_helicase_UvrD/REP"/>
</dbReference>
<evidence type="ECO:0000313" key="14">
    <source>
        <dbReference type="Proteomes" id="UP000437748"/>
    </source>
</evidence>
<dbReference type="InterPro" id="IPR014016">
    <property type="entry name" value="UvrD-like_ATP-bd"/>
</dbReference>
<comment type="catalytic activity">
    <reaction evidence="9">
        <text>ATP + H2O = ADP + phosphate + H(+)</text>
        <dbReference type="Rhea" id="RHEA:13065"/>
        <dbReference type="ChEBI" id="CHEBI:15377"/>
        <dbReference type="ChEBI" id="CHEBI:15378"/>
        <dbReference type="ChEBI" id="CHEBI:30616"/>
        <dbReference type="ChEBI" id="CHEBI:43474"/>
        <dbReference type="ChEBI" id="CHEBI:456216"/>
        <dbReference type="EC" id="5.6.2.4"/>
    </reaction>
</comment>
<name>A0A6N6VW52_9BACT</name>
<dbReference type="Gene3D" id="3.40.50.300">
    <property type="entry name" value="P-loop containing nucleotide triphosphate hydrolases"/>
    <property type="match status" value="3"/>
</dbReference>
<keyword evidence="1 10" id="KW-0547">Nucleotide-binding</keyword>
<evidence type="ECO:0000256" key="8">
    <source>
        <dbReference type="ARBA" id="ARBA00034923"/>
    </source>
</evidence>
<dbReference type="InterPro" id="IPR014017">
    <property type="entry name" value="DNA_helicase_UvrD-like_C"/>
</dbReference>
<comment type="catalytic activity">
    <reaction evidence="6">
        <text>Couples ATP hydrolysis with the unwinding of duplex DNA by translocating in the 3'-5' direction.</text>
        <dbReference type="EC" id="5.6.2.4"/>
    </reaction>
</comment>
<evidence type="ECO:0000256" key="1">
    <source>
        <dbReference type="ARBA" id="ARBA00022741"/>
    </source>
</evidence>
<dbReference type="PANTHER" id="PTHR11070">
    <property type="entry name" value="UVRD / RECB / PCRA DNA HELICASE FAMILY MEMBER"/>
    <property type="match status" value="1"/>
</dbReference>
<evidence type="ECO:0000256" key="6">
    <source>
        <dbReference type="ARBA" id="ARBA00034617"/>
    </source>
</evidence>
<feature type="binding site" evidence="10">
    <location>
        <begin position="51"/>
        <end position="58"/>
    </location>
    <ligand>
        <name>ATP</name>
        <dbReference type="ChEBI" id="CHEBI:30616"/>
    </ligand>
</feature>
<dbReference type="GO" id="GO:0000725">
    <property type="term" value="P:recombinational repair"/>
    <property type="evidence" value="ECO:0007669"/>
    <property type="project" value="TreeGrafter"/>
</dbReference>
<evidence type="ECO:0000256" key="9">
    <source>
        <dbReference type="ARBA" id="ARBA00048988"/>
    </source>
</evidence>
<evidence type="ECO:0000256" key="7">
    <source>
        <dbReference type="ARBA" id="ARBA00034808"/>
    </source>
</evidence>
<dbReference type="CDD" id="cd17932">
    <property type="entry name" value="DEXQc_UvrD"/>
    <property type="match status" value="1"/>
</dbReference>
<dbReference type="Proteomes" id="UP000437748">
    <property type="component" value="Unassembled WGS sequence"/>
</dbReference>
<evidence type="ECO:0000256" key="2">
    <source>
        <dbReference type="ARBA" id="ARBA00022801"/>
    </source>
</evidence>
<evidence type="ECO:0000256" key="5">
    <source>
        <dbReference type="ARBA" id="ARBA00023235"/>
    </source>
</evidence>
<reference evidence="13 14" key="1">
    <citation type="submission" date="2019-10" db="EMBL/GenBank/DDBJ databases">
        <title>New species of Slilvanegrellaceae.</title>
        <authorList>
            <person name="Pitt A."/>
            <person name="Hahn M.W."/>
        </authorList>
    </citation>
    <scope>NUCLEOTIDE SEQUENCE [LARGE SCALE GENOMIC DNA]</scope>
    <source>
        <strain evidence="13 14">SP-Ram-0.45-NSY-1</strain>
    </source>
</reference>
<gene>
    <name evidence="13" type="ORF">GCL60_01855</name>
</gene>
<organism evidence="13 14">
    <name type="scientific">Silvanigrella paludirubra</name>
    <dbReference type="NCBI Taxonomy" id="2499159"/>
    <lineage>
        <taxon>Bacteria</taxon>
        <taxon>Pseudomonadati</taxon>
        <taxon>Bdellovibrionota</taxon>
        <taxon>Oligoflexia</taxon>
        <taxon>Silvanigrellales</taxon>
        <taxon>Silvanigrellaceae</taxon>
        <taxon>Silvanigrella</taxon>
    </lineage>
</organism>
<sequence>MMKIIQIIIRINYYELFLKVIKMKKFTIEQDKCIHFYPNKLDLKQNLLIEAGAGAGKTAVLTERTKWLLSYKKLNISPSQLFIVTFSKDAASQIQERIEKELSQIDQLSDAISFIHISTIDSFFSELVNCIYPTWWELNQKRKNFYSMPPRLQLIDEEIICNEVYKAIQNYLINNNYSEYQLSLTIDFILSGALKKGFNNNRGTLDSILKTLCDATFLAASSEELRIAAKKIHPSTQILIHDFHKIARLEYEKRIIKGEFTYSDRTLFLKENLKNHVPIQLQELIVDEYQDTNQIQHDILFDMVQECNGRMVVVGDPKQSIYGFRNASVDVFQNLKNNKSWEHIELKKNFRSNPNLLNEINQLSKLAFQWDNPNFPDEFKNSYFYEEAIKKYTPENALEAGKTNNSLNNEKYIHLVTASLNADRFTSENQNDIIIENGLKLERYSIECYVNFIKNYQKTNDLKWKDMVILCEENNDAFKVVQSLKKSSIPVLYISKNEKDIESNLEFLVALALAKSLLNEEDDLDIYHILHSPLSFMSHSEIENYFFHRKNNKIIFNEIIQKIEEHKIIAKDNFFKAWQLLRWGLVKIHKKINSKTNASLFCARMDLFSYTLAQKLESPTFRDSLEDKVKTNLDNSILKKNTNPLFPTALSQWRLDSWESESTETDDLLEVKTVHKAKGLEWKHVIFYPKHGRAKNLGKFVSSNSGKYLDITWLQDDTENLSVVHRIENKYFAETDSFTEYKTNGDVKTTFFFPELRKQAEQDFERQRVFYTAFTRAENAFILLQPKRLKKDGIRDDLGKTTHRDPLPFQKYIEEDIFLKYLDFHFDLRGFPKPKGKLAKTNETKPPPEPWFQNDETYPKPYLSENKFVSYYEYGPHFLENIILKEAKSEHFNNENYSIKNSISLNYFLNKYPFLEDSNLENDLIKSENVENNEILELNESNNLPKYSNLKSKIENAKKTRDLVNKGILYHAAAENKKASKKSLQYLIESSSIQVFHEFEIWSKKDDKNHFINTSRHIIDFLAIIKIENFLKLPFQSLFSIKEECYFPFQTALNNYKPSTHILFVIDYKTGKKENQHIDQILEYMDLTKSLSNLEYFYGDKLKETEFITLGGLCYNKKSEASSPLKYMGKDLPPNLIFEEEQVYLFV</sequence>
<evidence type="ECO:0000256" key="4">
    <source>
        <dbReference type="ARBA" id="ARBA00022840"/>
    </source>
</evidence>
<comment type="caution">
    <text evidence="13">The sequence shown here is derived from an EMBL/GenBank/DDBJ whole genome shotgun (WGS) entry which is preliminary data.</text>
</comment>
<dbReference type="GO" id="GO:0003677">
    <property type="term" value="F:DNA binding"/>
    <property type="evidence" value="ECO:0007669"/>
    <property type="project" value="InterPro"/>
</dbReference>
<evidence type="ECO:0000259" key="12">
    <source>
        <dbReference type="PROSITE" id="PS51198"/>
    </source>
</evidence>
<keyword evidence="3 10" id="KW-0347">Helicase</keyword>
<dbReference type="PROSITE" id="PS51198">
    <property type="entry name" value="UVRD_HELICASE_ATP_BIND"/>
    <property type="match status" value="1"/>
</dbReference>
<dbReference type="InterPro" id="IPR027417">
    <property type="entry name" value="P-loop_NTPase"/>
</dbReference>
<dbReference type="PANTHER" id="PTHR11070:SF2">
    <property type="entry name" value="ATP-DEPENDENT DNA HELICASE SRS2"/>
    <property type="match status" value="1"/>
</dbReference>
<dbReference type="GO" id="GO:0005524">
    <property type="term" value="F:ATP binding"/>
    <property type="evidence" value="ECO:0007669"/>
    <property type="project" value="UniProtKB-UniRule"/>
</dbReference>
<dbReference type="AlphaFoldDB" id="A0A6N6VW52"/>
<protein>
    <recommendedName>
        <fullName evidence="7">DNA 3'-5' helicase</fullName>
        <ecNumber evidence="7">5.6.2.4</ecNumber>
    </recommendedName>
    <alternativeName>
        <fullName evidence="8">DNA 3'-5' helicase II</fullName>
    </alternativeName>
</protein>
<evidence type="ECO:0000256" key="10">
    <source>
        <dbReference type="PROSITE-ProRule" id="PRU00560"/>
    </source>
</evidence>
<keyword evidence="2 10" id="KW-0378">Hydrolase</keyword>
<dbReference type="EC" id="5.6.2.4" evidence="7"/>
<dbReference type="GO" id="GO:0016787">
    <property type="term" value="F:hydrolase activity"/>
    <property type="evidence" value="ECO:0007669"/>
    <property type="project" value="UniProtKB-UniRule"/>
</dbReference>
<dbReference type="SUPFAM" id="SSF52540">
    <property type="entry name" value="P-loop containing nucleoside triphosphate hydrolases"/>
    <property type="match status" value="1"/>
</dbReference>
<evidence type="ECO:0000313" key="13">
    <source>
        <dbReference type="EMBL" id="KAB8040693.1"/>
    </source>
</evidence>
<evidence type="ECO:0000256" key="3">
    <source>
        <dbReference type="ARBA" id="ARBA00022806"/>
    </source>
</evidence>
<accession>A0A6N6VW52</accession>
<dbReference type="EMBL" id="WFLM01000001">
    <property type="protein sequence ID" value="KAB8040693.1"/>
    <property type="molecule type" value="Genomic_DNA"/>
</dbReference>
<dbReference type="GO" id="GO:0043138">
    <property type="term" value="F:3'-5' DNA helicase activity"/>
    <property type="evidence" value="ECO:0007669"/>
    <property type="project" value="UniProtKB-EC"/>
</dbReference>
<proteinExistence type="predicted"/>
<evidence type="ECO:0000256" key="11">
    <source>
        <dbReference type="SAM" id="MobiDB-lite"/>
    </source>
</evidence>
<keyword evidence="5" id="KW-0413">Isomerase</keyword>
<keyword evidence="14" id="KW-1185">Reference proteome</keyword>